<dbReference type="PRINTS" id="PR00039">
    <property type="entry name" value="HTHLYSR"/>
</dbReference>
<dbReference type="EMBL" id="JAAVNE010000089">
    <property type="protein sequence ID" value="NKC34483.1"/>
    <property type="molecule type" value="Genomic_DNA"/>
</dbReference>
<keyword evidence="7" id="KW-1185">Reference proteome</keyword>
<dbReference type="InterPro" id="IPR036390">
    <property type="entry name" value="WH_DNA-bd_sf"/>
</dbReference>
<keyword evidence="3" id="KW-0238">DNA-binding</keyword>
<dbReference type="InterPro" id="IPR000847">
    <property type="entry name" value="LysR_HTH_N"/>
</dbReference>
<evidence type="ECO:0000259" key="5">
    <source>
        <dbReference type="PROSITE" id="PS50931"/>
    </source>
</evidence>
<dbReference type="RefSeq" id="WP_168035186.1">
    <property type="nucleotide sequence ID" value="NZ_JAAVNE010000089.1"/>
</dbReference>
<dbReference type="PROSITE" id="PS50931">
    <property type="entry name" value="HTH_LYSR"/>
    <property type="match status" value="1"/>
</dbReference>
<dbReference type="Gene3D" id="1.10.10.10">
    <property type="entry name" value="Winged helix-like DNA-binding domain superfamily/Winged helix DNA-binding domain"/>
    <property type="match status" value="1"/>
</dbReference>
<evidence type="ECO:0000256" key="1">
    <source>
        <dbReference type="ARBA" id="ARBA00009437"/>
    </source>
</evidence>
<keyword evidence="4" id="KW-0804">Transcription</keyword>
<dbReference type="InterPro" id="IPR058163">
    <property type="entry name" value="LysR-type_TF_proteobact-type"/>
</dbReference>
<evidence type="ECO:0000313" key="7">
    <source>
        <dbReference type="Proteomes" id="UP000787635"/>
    </source>
</evidence>
<dbReference type="InterPro" id="IPR005119">
    <property type="entry name" value="LysR_subst-bd"/>
</dbReference>
<dbReference type="SUPFAM" id="SSF46785">
    <property type="entry name" value="Winged helix' DNA-binding domain"/>
    <property type="match status" value="1"/>
</dbReference>
<feature type="domain" description="HTH lysR-type" evidence="5">
    <location>
        <begin position="3"/>
        <end position="60"/>
    </location>
</feature>
<organism evidence="6 7">
    <name type="scientific">Falsiroseomonas selenitidurans</name>
    <dbReference type="NCBI Taxonomy" id="2716335"/>
    <lineage>
        <taxon>Bacteria</taxon>
        <taxon>Pseudomonadati</taxon>
        <taxon>Pseudomonadota</taxon>
        <taxon>Alphaproteobacteria</taxon>
        <taxon>Acetobacterales</taxon>
        <taxon>Roseomonadaceae</taxon>
        <taxon>Falsiroseomonas</taxon>
    </lineage>
</organism>
<dbReference type="CDD" id="cd08422">
    <property type="entry name" value="PBP2_CrgA_like"/>
    <property type="match status" value="1"/>
</dbReference>
<comment type="caution">
    <text evidence="6">The sequence shown here is derived from an EMBL/GenBank/DDBJ whole genome shotgun (WGS) entry which is preliminary data.</text>
</comment>
<dbReference type="SUPFAM" id="SSF53850">
    <property type="entry name" value="Periplasmic binding protein-like II"/>
    <property type="match status" value="1"/>
</dbReference>
<gene>
    <name evidence="6" type="ORF">HEQ75_26765</name>
</gene>
<evidence type="ECO:0000313" key="6">
    <source>
        <dbReference type="EMBL" id="NKC34483.1"/>
    </source>
</evidence>
<evidence type="ECO:0000256" key="3">
    <source>
        <dbReference type="ARBA" id="ARBA00023125"/>
    </source>
</evidence>
<dbReference type="Gene3D" id="3.40.190.290">
    <property type="match status" value="1"/>
</dbReference>
<protein>
    <submittedName>
        <fullName evidence="6">LysR family transcriptional regulator</fullName>
    </submittedName>
</protein>
<accession>A0ABX1EC96</accession>
<dbReference type="PANTHER" id="PTHR30537">
    <property type="entry name" value="HTH-TYPE TRANSCRIPTIONAL REGULATOR"/>
    <property type="match status" value="1"/>
</dbReference>
<dbReference type="InterPro" id="IPR036388">
    <property type="entry name" value="WH-like_DNA-bd_sf"/>
</dbReference>
<reference evidence="6 7" key="1">
    <citation type="submission" date="2020-03" db="EMBL/GenBank/DDBJ databases">
        <title>Roseomonas selenitidurans sp. nov. isolated from urban soil.</title>
        <authorList>
            <person name="Liu H."/>
        </authorList>
    </citation>
    <scope>NUCLEOTIDE SEQUENCE [LARGE SCALE GENOMIC DNA]</scope>
    <source>
        <strain evidence="6 7">BU-1</strain>
    </source>
</reference>
<comment type="similarity">
    <text evidence="1">Belongs to the LysR transcriptional regulatory family.</text>
</comment>
<evidence type="ECO:0000256" key="4">
    <source>
        <dbReference type="ARBA" id="ARBA00023163"/>
    </source>
</evidence>
<dbReference type="Proteomes" id="UP000787635">
    <property type="component" value="Unassembled WGS sequence"/>
</dbReference>
<dbReference type="Pfam" id="PF00126">
    <property type="entry name" value="HTH_1"/>
    <property type="match status" value="1"/>
</dbReference>
<keyword evidence="2" id="KW-0805">Transcription regulation</keyword>
<name>A0ABX1EC96_9PROT</name>
<proteinExistence type="inferred from homology"/>
<dbReference type="Pfam" id="PF03466">
    <property type="entry name" value="LysR_substrate"/>
    <property type="match status" value="1"/>
</dbReference>
<sequence length="305" mass="32656">MSDPLPLFRSFIRVVEAGSFSAAAQQAGTSQPTISRQVAALEQHLGCLLFQRTTRRLTLTEDGSAFYETALRALEAVAEAEGSVGRRKGRPSGTLRLAAAAVMGRLHILPRLPRLMDRHPDLAVDLVLSDGFTDLVEQGIDLAVRVGVLEDPGLVARRIGTSRRLVVATPGYLAQHGVPQTPEDLRAHACIRYAGLATGTGWSFARRGGEAAQVTVQVGGRLRVSTTEAVRAAALEGLGIALVPQWHFGHGEFAAGRLVALLPDWEAQALPIHAIYPTRRFLAPKVRAAVDFLAEEFAADPLLAG</sequence>
<dbReference type="PANTHER" id="PTHR30537:SF80">
    <property type="entry name" value="TRANSCRIPTIONAL REGULATOR"/>
    <property type="match status" value="1"/>
</dbReference>
<evidence type="ECO:0000256" key="2">
    <source>
        <dbReference type="ARBA" id="ARBA00023015"/>
    </source>
</evidence>